<dbReference type="InterPro" id="IPR054539">
    <property type="entry name" value="Beta-prop_PDH"/>
</dbReference>
<protein>
    <submittedName>
        <fullName evidence="3">Glucose/sorbosone dehydrogenase</fullName>
    </submittedName>
</protein>
<dbReference type="Pfam" id="PF22807">
    <property type="entry name" value="TrAA12"/>
    <property type="match status" value="1"/>
</dbReference>
<organism evidence="3 4">
    <name type="scientific">Deinococcus peraridilitoris (strain DSM 19664 / LMG 22246 / CIP 109416 / KR-200)</name>
    <dbReference type="NCBI Taxonomy" id="937777"/>
    <lineage>
        <taxon>Bacteria</taxon>
        <taxon>Thermotogati</taxon>
        <taxon>Deinococcota</taxon>
        <taxon>Deinococci</taxon>
        <taxon>Deinococcales</taxon>
        <taxon>Deinococcaceae</taxon>
        <taxon>Deinococcus</taxon>
    </lineage>
</organism>
<evidence type="ECO:0000259" key="2">
    <source>
        <dbReference type="Pfam" id="PF22807"/>
    </source>
</evidence>
<dbReference type="KEGG" id="dpd:Deipe_3639"/>
<feature type="region of interest" description="Disordered" evidence="1">
    <location>
        <begin position="29"/>
        <end position="48"/>
    </location>
</feature>
<evidence type="ECO:0000256" key="1">
    <source>
        <dbReference type="SAM" id="MobiDB-lite"/>
    </source>
</evidence>
<dbReference type="SUPFAM" id="SSF50952">
    <property type="entry name" value="Soluble quinoprotein glucose dehydrogenase"/>
    <property type="match status" value="1"/>
</dbReference>
<dbReference type="PANTHER" id="PTHR19328">
    <property type="entry name" value="HEDGEHOG-INTERACTING PROTEIN"/>
    <property type="match status" value="1"/>
</dbReference>
<keyword evidence="4" id="KW-1185">Reference proteome</keyword>
<feature type="domain" description="Pyrroloquinoline quinone-dependent pyranose dehydrogenase beta-propeller" evidence="2">
    <location>
        <begin position="66"/>
        <end position="470"/>
    </location>
</feature>
<evidence type="ECO:0000313" key="4">
    <source>
        <dbReference type="Proteomes" id="UP000010467"/>
    </source>
</evidence>
<dbReference type="PANTHER" id="PTHR19328:SF53">
    <property type="entry name" value="MEMBRANE PROTEIN"/>
    <property type="match status" value="1"/>
</dbReference>
<proteinExistence type="predicted"/>
<accession>L0A7N2</accession>
<dbReference type="InterPro" id="IPR011041">
    <property type="entry name" value="Quinoprot_gluc/sorb_DH_b-prop"/>
</dbReference>
<dbReference type="PATRIC" id="fig|937777.3.peg.3651"/>
<dbReference type="HOGENOM" id="CLU_024435_3_1_0"/>
<gene>
    <name evidence="3" type="ordered locus">Deipe_3639</name>
</gene>
<sequence length="471" mass="50097">MLHSRQFFGTLTIGLTLLLGLGACGSSGDQNSGGSLPNSPQGMQQVNLEVPGGMGDAKVSASRRLTVPSGFSIQVVARVAGARFMAVAPNGDVLVSQPGAGTIVRLVVKPGQAAQQNVFVSGLVMPHDMVFATVAGTTYLYVAVHDKVVRYAYTNGMIQASAAQTVVEGLPTGSSEDLRGSYAHYLKNIVISPDGSKLYVSVASETNADPKIDRPAMEGGSGVERGAIYEFNAAALGQKIAANAQPYARGVRNAEGLAFAPNSNDLWIAVMNRDDVRCPKGIDCTGDGKPDDGALIQSYVDKNPPDLIVKVKPGADYGWPYCNADPRAGVNNMPYLNDFENNADGKKFNCATAERATKGLGAHEAPLGLTFWRNGPAEFRNVMTVGLHGCWNCSTYVGYKVSYFPVNGGTIGAQRDLVTGWVTDTMNPGRKNCSEVQDKCWGRPVDMADMPDGSLLISDDYTGTIYRLYKK</sequence>
<dbReference type="PROSITE" id="PS51257">
    <property type="entry name" value="PROKAR_LIPOPROTEIN"/>
    <property type="match status" value="1"/>
</dbReference>
<dbReference type="STRING" id="937777.Deipe_3639"/>
<dbReference type="eggNOG" id="COG2133">
    <property type="taxonomic scope" value="Bacteria"/>
</dbReference>
<dbReference type="AlphaFoldDB" id="L0A7N2"/>
<name>L0A7N2_DEIPD</name>
<evidence type="ECO:0000313" key="3">
    <source>
        <dbReference type="EMBL" id="AFZ69065.1"/>
    </source>
</evidence>
<reference evidence="4" key="1">
    <citation type="submission" date="2012-03" db="EMBL/GenBank/DDBJ databases">
        <title>Complete sequence of chromosome of Deinococcus peraridilitoris DSM 19664.</title>
        <authorList>
            <person name="Lucas S."/>
            <person name="Copeland A."/>
            <person name="Lapidus A."/>
            <person name="Glavina del Rio T."/>
            <person name="Dalin E."/>
            <person name="Tice H."/>
            <person name="Bruce D."/>
            <person name="Goodwin L."/>
            <person name="Pitluck S."/>
            <person name="Peters L."/>
            <person name="Mikhailova N."/>
            <person name="Lu M."/>
            <person name="Kyrpides N."/>
            <person name="Mavromatis K."/>
            <person name="Ivanova N."/>
            <person name="Brettin T."/>
            <person name="Detter J.C."/>
            <person name="Han C."/>
            <person name="Larimer F."/>
            <person name="Land M."/>
            <person name="Hauser L."/>
            <person name="Markowitz V."/>
            <person name="Cheng J.-F."/>
            <person name="Hugenholtz P."/>
            <person name="Woyke T."/>
            <person name="Wu D."/>
            <person name="Pukall R."/>
            <person name="Steenblock K."/>
            <person name="Brambilla E."/>
            <person name="Klenk H.-P."/>
            <person name="Eisen J.A."/>
        </authorList>
    </citation>
    <scope>NUCLEOTIDE SEQUENCE [LARGE SCALE GENOMIC DNA]</scope>
    <source>
        <strain evidence="4">DSM 19664 / LMG 22246 / CIP 109416 / KR-200</strain>
    </source>
</reference>
<dbReference type="Gene3D" id="2.120.10.30">
    <property type="entry name" value="TolB, C-terminal domain"/>
    <property type="match status" value="1"/>
</dbReference>
<dbReference type="EMBL" id="CP003382">
    <property type="protein sequence ID" value="AFZ69065.1"/>
    <property type="molecule type" value="Genomic_DNA"/>
</dbReference>
<feature type="compositionally biased region" description="Polar residues" evidence="1">
    <location>
        <begin position="29"/>
        <end position="47"/>
    </location>
</feature>
<dbReference type="Proteomes" id="UP000010467">
    <property type="component" value="Chromosome"/>
</dbReference>
<dbReference type="InterPro" id="IPR011042">
    <property type="entry name" value="6-blade_b-propeller_TolB-like"/>
</dbReference>